<feature type="compositionally biased region" description="Basic and acidic residues" evidence="1">
    <location>
        <begin position="210"/>
        <end position="225"/>
    </location>
</feature>
<protein>
    <recommendedName>
        <fullName evidence="2">DDHD domain-containing protein</fullName>
    </recommendedName>
</protein>
<gene>
    <name evidence="3" type="ORF">N0V83_006981</name>
</gene>
<dbReference type="PANTHER" id="PTHR23509:SF6">
    <property type="entry name" value="PHOSPHOLIPASE C1020.13C-RELATED"/>
    <property type="match status" value="1"/>
</dbReference>
<name>A0A9W8Y493_9PLEO</name>
<reference evidence="3" key="1">
    <citation type="submission" date="2022-10" db="EMBL/GenBank/DDBJ databases">
        <title>Tapping the CABI collections for fungal endophytes: first genome assemblies for Collariella, Neodidymelliopsis, Ascochyta clinopodiicola, Didymella pomorum, Didymosphaeria variabile, Neocosmospora piperis and Neocucurbitaria cava.</title>
        <authorList>
            <person name="Hill R."/>
        </authorList>
    </citation>
    <scope>NUCLEOTIDE SEQUENCE</scope>
    <source>
        <strain evidence="3">IMI 356814</strain>
    </source>
</reference>
<dbReference type="PANTHER" id="PTHR23509">
    <property type="entry name" value="PA-PL1 PHOSPHOLIPASE FAMILY"/>
    <property type="match status" value="1"/>
</dbReference>
<dbReference type="OrthoDB" id="69269at2759"/>
<dbReference type="SUPFAM" id="SSF53474">
    <property type="entry name" value="alpha/beta-Hydrolases"/>
    <property type="match status" value="1"/>
</dbReference>
<feature type="region of interest" description="Disordered" evidence="1">
    <location>
        <begin position="484"/>
        <end position="518"/>
    </location>
</feature>
<evidence type="ECO:0000313" key="3">
    <source>
        <dbReference type="EMBL" id="KAJ4367399.1"/>
    </source>
</evidence>
<dbReference type="InterPro" id="IPR029058">
    <property type="entry name" value="AB_hydrolase_fold"/>
</dbReference>
<dbReference type="AlphaFoldDB" id="A0A9W8Y493"/>
<evidence type="ECO:0000313" key="4">
    <source>
        <dbReference type="Proteomes" id="UP001140560"/>
    </source>
</evidence>
<dbReference type="Proteomes" id="UP001140560">
    <property type="component" value="Unassembled WGS sequence"/>
</dbReference>
<dbReference type="Pfam" id="PF02862">
    <property type="entry name" value="DDHD"/>
    <property type="match status" value="2"/>
</dbReference>
<organism evidence="3 4">
    <name type="scientific">Neocucurbitaria cava</name>
    <dbReference type="NCBI Taxonomy" id="798079"/>
    <lineage>
        <taxon>Eukaryota</taxon>
        <taxon>Fungi</taxon>
        <taxon>Dikarya</taxon>
        <taxon>Ascomycota</taxon>
        <taxon>Pezizomycotina</taxon>
        <taxon>Dothideomycetes</taxon>
        <taxon>Pleosporomycetidae</taxon>
        <taxon>Pleosporales</taxon>
        <taxon>Pleosporineae</taxon>
        <taxon>Cucurbitariaceae</taxon>
        <taxon>Neocucurbitaria</taxon>
    </lineage>
</organism>
<proteinExistence type="predicted"/>
<sequence length="937" mass="103417">MAGNEPNASSHANQYIREVLHSTEAPPTIPVRYFYTSPLAIDDPLSPLPPPPTGTTSGKRQPPRPFSEYDNDAIQESWLELRKKILKHNEELGEKEGKGPGTPTNPAVARLKRKRGGSTSSDEASIQGRDIPGTRSPSRGQYSRSAELVDRRRPGSSGGSQGPTVMSGSLKAVDPGQSSPLEPTTTGTPFTRLPSRGNIAKSWKPAPTEGGHRPAIHEQDSYKWDDDMEPALPGLKDKGPAKIPSKPKVGPSAKVPVGVSRLHHVVMDADSIRMEPIYWSPLSDVAQIVRGTWFYKDSMMPVEVEVANMLEAGYLEMRPWTQTWKDELNSAVEVGAFGEMKILHNLWPEKPKKAESRPSTSQQMQAGLVQSTLPEGEDDPEKERREIVENVCDLIDISTGPNGPDHKAAGDLEYGADGRKRLYLKAGVVYAKDNEAYILKPTLQPSDYYGRRPLANYIRKGRSIGVCVVRGFDQAIWDRLHPSKNTPKAQAAREGVSSSQAGAPQYRRQKSDPELAQSERPKVTDLVLVIHGIGQKLSERMETFHFTHAMNAFRREVNVELGTSEVKRHLRKDMGGIMVLPVNWRHRVSLEVDAANDAEVEDPDTNKYTLKDITPETLPSVRGIVSDVMLDIPYYLSPMHNPKMISACIQEANRIYRLWCSNNPGFAEYGRVHLVAHSLGSVMAIDILSQQPTYVDPRLSDPSLPEDDLPNDQFIFNTTDLFVCGSPVSLFLLMKNANLLPRRDKEKPGADSYAAPGVAGEQGTYGCLSVDNIYNIINPYDPVASRINPTVDVVYASMLKPATIPSASSSYFAFVGNPFRRAPSSSSANNHPDNKPSTLRLPSNVELETHNFTREEVAEKRAFLLNDNGQIDYFMKYGGGPLEIQYLTMLGAHSSYWLSRDFIRMIVVEVGRTVGKEGTVPAMRAQKKKVIVGGGGA</sequence>
<feature type="compositionally biased region" description="Basic and acidic residues" evidence="1">
    <location>
        <begin position="509"/>
        <end position="518"/>
    </location>
</feature>
<dbReference type="SMART" id="SM01127">
    <property type="entry name" value="DDHD"/>
    <property type="match status" value="1"/>
</dbReference>
<dbReference type="PROSITE" id="PS51043">
    <property type="entry name" value="DDHD"/>
    <property type="match status" value="1"/>
</dbReference>
<evidence type="ECO:0000256" key="1">
    <source>
        <dbReference type="SAM" id="MobiDB-lite"/>
    </source>
</evidence>
<feature type="compositionally biased region" description="Polar residues" evidence="1">
    <location>
        <begin position="357"/>
        <end position="373"/>
    </location>
</feature>
<dbReference type="GO" id="GO:0005737">
    <property type="term" value="C:cytoplasm"/>
    <property type="evidence" value="ECO:0007669"/>
    <property type="project" value="TreeGrafter"/>
</dbReference>
<evidence type="ECO:0000259" key="2">
    <source>
        <dbReference type="PROSITE" id="PS51043"/>
    </source>
</evidence>
<feature type="region of interest" description="Disordered" evidence="1">
    <location>
        <begin position="90"/>
        <end position="254"/>
    </location>
</feature>
<accession>A0A9W8Y493</accession>
<feature type="domain" description="DDHD" evidence="2">
    <location>
        <begin position="714"/>
        <end position="912"/>
    </location>
</feature>
<dbReference type="InterPro" id="IPR058055">
    <property type="entry name" value="PA-PLA1"/>
</dbReference>
<feature type="compositionally biased region" description="Polar residues" evidence="1">
    <location>
        <begin position="135"/>
        <end position="144"/>
    </location>
</feature>
<comment type="caution">
    <text evidence="3">The sequence shown here is derived from an EMBL/GenBank/DDBJ whole genome shotgun (WGS) entry which is preliminary data.</text>
</comment>
<dbReference type="GO" id="GO:0046872">
    <property type="term" value="F:metal ion binding"/>
    <property type="evidence" value="ECO:0007669"/>
    <property type="project" value="InterPro"/>
</dbReference>
<dbReference type="GO" id="GO:0004620">
    <property type="term" value="F:phospholipase activity"/>
    <property type="evidence" value="ECO:0007669"/>
    <property type="project" value="TreeGrafter"/>
</dbReference>
<feature type="region of interest" description="Disordered" evidence="1">
    <location>
        <begin position="39"/>
        <end position="74"/>
    </location>
</feature>
<feature type="compositionally biased region" description="Polar residues" evidence="1">
    <location>
        <begin position="176"/>
        <end position="189"/>
    </location>
</feature>
<keyword evidence="4" id="KW-1185">Reference proteome</keyword>
<dbReference type="InterPro" id="IPR004177">
    <property type="entry name" value="DDHD_dom"/>
</dbReference>
<feature type="region of interest" description="Disordered" evidence="1">
    <location>
        <begin position="351"/>
        <end position="383"/>
    </location>
</feature>
<dbReference type="EMBL" id="JAPEUY010000012">
    <property type="protein sequence ID" value="KAJ4367399.1"/>
    <property type="molecule type" value="Genomic_DNA"/>
</dbReference>